<dbReference type="Proteomes" id="UP000829999">
    <property type="component" value="Unplaced"/>
</dbReference>
<evidence type="ECO:0000256" key="3">
    <source>
        <dbReference type="ARBA" id="ARBA00006958"/>
    </source>
</evidence>
<evidence type="ECO:0000256" key="2">
    <source>
        <dbReference type="ARBA" id="ARBA00004123"/>
    </source>
</evidence>
<gene>
    <name evidence="10" type="primary">LOC118280373</name>
</gene>
<evidence type="ECO:0000256" key="7">
    <source>
        <dbReference type="ARBA" id="ARBA00023242"/>
    </source>
</evidence>
<dbReference type="PANTHER" id="PTHR22930:SF269">
    <property type="entry name" value="NUCLEASE HARBI1-LIKE PROTEIN"/>
    <property type="match status" value="1"/>
</dbReference>
<dbReference type="GeneID" id="118280373"/>
<feature type="domain" description="DDE Tnp4" evidence="8">
    <location>
        <begin position="188"/>
        <end position="352"/>
    </location>
</feature>
<comment type="similarity">
    <text evidence="3">Belongs to the HARBI1 family.</text>
</comment>
<protein>
    <submittedName>
        <fullName evidence="10">Uncharacterized protein LOC118280373</fullName>
    </submittedName>
</protein>
<dbReference type="InterPro" id="IPR027806">
    <property type="entry name" value="HARBI1_dom"/>
</dbReference>
<dbReference type="GO" id="GO:0004518">
    <property type="term" value="F:nuclease activity"/>
    <property type="evidence" value="ECO:0007669"/>
    <property type="project" value="UniProtKB-KW"/>
</dbReference>
<dbReference type="AlphaFoldDB" id="A0A9R0DJG0"/>
<accession>A0A9R0DJG0</accession>
<evidence type="ECO:0000256" key="5">
    <source>
        <dbReference type="ARBA" id="ARBA00022723"/>
    </source>
</evidence>
<keyword evidence="6" id="KW-0378">Hydrolase</keyword>
<evidence type="ECO:0000256" key="1">
    <source>
        <dbReference type="ARBA" id="ARBA00001968"/>
    </source>
</evidence>
<keyword evidence="9" id="KW-1185">Reference proteome</keyword>
<keyword evidence="7" id="KW-0539">Nucleus</keyword>
<evidence type="ECO:0000259" key="8">
    <source>
        <dbReference type="Pfam" id="PF13359"/>
    </source>
</evidence>
<dbReference type="Pfam" id="PF13359">
    <property type="entry name" value="DDE_Tnp_4"/>
    <property type="match status" value="1"/>
</dbReference>
<dbReference type="RefSeq" id="XP_035456264.2">
    <property type="nucleotide sequence ID" value="XM_035600371.2"/>
</dbReference>
<sequence>MWTAEKFAVDFQGCVKMDVQKIITLTVLVYLLRKRKRKISRKRQFWVHPLLCERKTKGLYYTYFLDLKMYEKRFFNYMRMSTNTFNLLLNTIKPKITGTGNNYRKCIPAEEKLVITIRYLATGCSLSHISHEYRIGLPTVSEIVFDVCEAIWEILKPIVMPQLTRDKWIQTAEGFQKYAQFPNCIGAIDGKHIRVIKPQHSGSLYYNYKNYFSIVLLAICDVNYKFLYVDIGAYGKCSDSSIYKDSVFYHRLLNNDLDIPSNNPIKENGQSMPFVLVGDEAFSLSEHMMRPYAGRNLNNVKTNFNYRLSRARRYIECTFGILANKWQILHRPLNVKKEFAVVIIKALCVLHNFVRERDGYDFKDTLTVPETLFEIPACLPNRANRTSTEYRDIFANYFSTDGRLPWHNL</sequence>
<comment type="cofactor">
    <cofactor evidence="1">
        <name>a divalent metal cation</name>
        <dbReference type="ChEBI" id="CHEBI:60240"/>
    </cofactor>
</comment>
<dbReference type="OrthoDB" id="2668416at2759"/>
<dbReference type="PANTHER" id="PTHR22930">
    <property type="match status" value="1"/>
</dbReference>
<evidence type="ECO:0000313" key="9">
    <source>
        <dbReference type="Proteomes" id="UP000829999"/>
    </source>
</evidence>
<evidence type="ECO:0000256" key="4">
    <source>
        <dbReference type="ARBA" id="ARBA00022722"/>
    </source>
</evidence>
<organism evidence="9 10">
    <name type="scientific">Spodoptera frugiperda</name>
    <name type="common">Fall armyworm</name>
    <dbReference type="NCBI Taxonomy" id="7108"/>
    <lineage>
        <taxon>Eukaryota</taxon>
        <taxon>Metazoa</taxon>
        <taxon>Ecdysozoa</taxon>
        <taxon>Arthropoda</taxon>
        <taxon>Hexapoda</taxon>
        <taxon>Insecta</taxon>
        <taxon>Pterygota</taxon>
        <taxon>Neoptera</taxon>
        <taxon>Endopterygota</taxon>
        <taxon>Lepidoptera</taxon>
        <taxon>Glossata</taxon>
        <taxon>Ditrysia</taxon>
        <taxon>Noctuoidea</taxon>
        <taxon>Noctuidae</taxon>
        <taxon>Amphipyrinae</taxon>
        <taxon>Spodoptera</taxon>
    </lineage>
</organism>
<proteinExistence type="inferred from homology"/>
<evidence type="ECO:0000256" key="6">
    <source>
        <dbReference type="ARBA" id="ARBA00022801"/>
    </source>
</evidence>
<dbReference type="InterPro" id="IPR045249">
    <property type="entry name" value="HARBI1-like"/>
</dbReference>
<dbReference type="GO" id="GO:0016787">
    <property type="term" value="F:hydrolase activity"/>
    <property type="evidence" value="ECO:0007669"/>
    <property type="project" value="UniProtKB-KW"/>
</dbReference>
<reference evidence="10" key="1">
    <citation type="submission" date="2025-08" db="UniProtKB">
        <authorList>
            <consortium name="RefSeq"/>
        </authorList>
    </citation>
    <scope>IDENTIFICATION</scope>
    <source>
        <tissue evidence="10">Whole larval tissue</tissue>
    </source>
</reference>
<name>A0A9R0DJG0_SPOFR</name>
<keyword evidence="5" id="KW-0479">Metal-binding</keyword>
<dbReference type="GO" id="GO:0005634">
    <property type="term" value="C:nucleus"/>
    <property type="evidence" value="ECO:0007669"/>
    <property type="project" value="UniProtKB-SubCell"/>
</dbReference>
<comment type="subcellular location">
    <subcellularLocation>
        <location evidence="2">Nucleus</location>
    </subcellularLocation>
</comment>
<keyword evidence="4" id="KW-0540">Nuclease</keyword>
<evidence type="ECO:0000313" key="10">
    <source>
        <dbReference type="RefSeq" id="XP_035456264.2"/>
    </source>
</evidence>
<dbReference type="GO" id="GO:0046872">
    <property type="term" value="F:metal ion binding"/>
    <property type="evidence" value="ECO:0007669"/>
    <property type="project" value="UniProtKB-KW"/>
</dbReference>